<feature type="domain" description="ABC transporter" evidence="5">
    <location>
        <begin position="25"/>
        <end position="241"/>
    </location>
</feature>
<dbReference type="PANTHER" id="PTHR46743:SF2">
    <property type="entry name" value="TEICHOIC ACIDS EXPORT ATP-BINDING PROTEIN TAGH"/>
    <property type="match status" value="1"/>
</dbReference>
<sequence length="241" mass="26600">MIIFEHVDKIYPKQVTTGHSFKALLSFRRQKKSISEPEFTALHDINFTIEQGESVGIVGANGAGKSTLLKLLTRVARPSRGTVRVHGRISSLLEVGAGFHHELSGRENIFLSGAILGMPQHVIRKKFDAIVDFAGLNDVIDVSVKKYSTGMFLRLAFSVGIHLDSDILVIDEALAVGDREFQIRCYEKIRDFNACGGTLILVSHDESQLKAVCQRGLLMAHGKLIMDASLTRALHQYSLSI</sequence>
<dbReference type="CDD" id="cd03220">
    <property type="entry name" value="ABC_KpsT_Wzt"/>
    <property type="match status" value="1"/>
</dbReference>
<comment type="similarity">
    <text evidence="1">Belongs to the ABC transporter superfamily.</text>
</comment>
<keyword evidence="4 6" id="KW-0067">ATP-binding</keyword>
<dbReference type="GO" id="GO:0016020">
    <property type="term" value="C:membrane"/>
    <property type="evidence" value="ECO:0007669"/>
    <property type="project" value="InterPro"/>
</dbReference>
<dbReference type="PROSITE" id="PS50893">
    <property type="entry name" value="ABC_TRANSPORTER_2"/>
    <property type="match status" value="1"/>
</dbReference>
<evidence type="ECO:0000256" key="4">
    <source>
        <dbReference type="ARBA" id="ARBA00022840"/>
    </source>
</evidence>
<reference evidence="6 7" key="1">
    <citation type="submission" date="2023-06" db="EMBL/GenBank/DDBJ databases">
        <title>Identification and characterization of antibiotic-resistant Gram-negative bacteria.</title>
        <authorList>
            <person name="Cho G.-S."/>
            <person name="Lee J."/>
            <person name="Tai E."/>
            <person name="Jeong S."/>
            <person name="Kim I."/>
            <person name="Kim B.-E."/>
            <person name="Jeong M.-I."/>
            <person name="Oh K.-K."/>
            <person name="Franz C.M.A.P."/>
        </authorList>
    </citation>
    <scope>NUCLEOTIDE SEQUENCE [LARGE SCALE GENOMIC DNA]</scope>
    <source>
        <strain evidence="6 7">V106_12</strain>
    </source>
</reference>
<evidence type="ECO:0000259" key="5">
    <source>
        <dbReference type="PROSITE" id="PS50893"/>
    </source>
</evidence>
<dbReference type="Proteomes" id="UP001223214">
    <property type="component" value="Unassembled WGS sequence"/>
</dbReference>
<keyword evidence="2" id="KW-0813">Transport</keyword>
<dbReference type="RefSeq" id="WP_285149595.1">
    <property type="nucleotide sequence ID" value="NZ_JASSOM010000073.1"/>
</dbReference>
<evidence type="ECO:0000256" key="1">
    <source>
        <dbReference type="ARBA" id="ARBA00005417"/>
    </source>
</evidence>
<dbReference type="InterPro" id="IPR015860">
    <property type="entry name" value="ABC_transpr_TagH-like"/>
</dbReference>
<evidence type="ECO:0000313" key="6">
    <source>
        <dbReference type="EMBL" id="MDK9365411.1"/>
    </source>
</evidence>
<dbReference type="AlphaFoldDB" id="A0AAP4FXB9"/>
<evidence type="ECO:0000256" key="3">
    <source>
        <dbReference type="ARBA" id="ARBA00022741"/>
    </source>
</evidence>
<name>A0AAP4FXB9_9ENTR</name>
<gene>
    <name evidence="6" type="ORF">QQF32_19625</name>
</gene>
<dbReference type="Gene3D" id="3.40.50.300">
    <property type="entry name" value="P-loop containing nucleotide triphosphate hydrolases"/>
    <property type="match status" value="1"/>
</dbReference>
<dbReference type="InterPro" id="IPR003439">
    <property type="entry name" value="ABC_transporter-like_ATP-bd"/>
</dbReference>
<dbReference type="InterPro" id="IPR003593">
    <property type="entry name" value="AAA+_ATPase"/>
</dbReference>
<dbReference type="InterPro" id="IPR027417">
    <property type="entry name" value="P-loop_NTPase"/>
</dbReference>
<evidence type="ECO:0000256" key="2">
    <source>
        <dbReference type="ARBA" id="ARBA00022448"/>
    </source>
</evidence>
<dbReference type="EMBL" id="JASSOM010000073">
    <property type="protein sequence ID" value="MDK9365411.1"/>
    <property type="molecule type" value="Genomic_DNA"/>
</dbReference>
<dbReference type="SMART" id="SM00382">
    <property type="entry name" value="AAA"/>
    <property type="match status" value="1"/>
</dbReference>
<protein>
    <submittedName>
        <fullName evidence="6">ABC transporter ATP-binding protein</fullName>
    </submittedName>
</protein>
<keyword evidence="7" id="KW-1185">Reference proteome</keyword>
<comment type="caution">
    <text evidence="6">The sequence shown here is derived from an EMBL/GenBank/DDBJ whole genome shotgun (WGS) entry which is preliminary data.</text>
</comment>
<accession>A0AAP4FXB9</accession>
<evidence type="ECO:0000313" key="7">
    <source>
        <dbReference type="Proteomes" id="UP001223214"/>
    </source>
</evidence>
<dbReference type="InterPro" id="IPR050683">
    <property type="entry name" value="Bact_Polysacc_Export_ATP-bd"/>
</dbReference>
<keyword evidence="3" id="KW-0547">Nucleotide-binding</keyword>
<dbReference type="PANTHER" id="PTHR46743">
    <property type="entry name" value="TEICHOIC ACIDS EXPORT ATP-BINDING PROTEIN TAGH"/>
    <property type="match status" value="1"/>
</dbReference>
<proteinExistence type="inferred from homology"/>
<dbReference type="Pfam" id="PF00005">
    <property type="entry name" value="ABC_tran"/>
    <property type="match status" value="1"/>
</dbReference>
<dbReference type="GO" id="GO:0005524">
    <property type="term" value="F:ATP binding"/>
    <property type="evidence" value="ECO:0007669"/>
    <property type="project" value="UniProtKB-KW"/>
</dbReference>
<organism evidence="6 7">
    <name type="scientific">Lelliottia wanjuensis</name>
    <dbReference type="NCBI Taxonomy" id="3050585"/>
    <lineage>
        <taxon>Bacteria</taxon>
        <taxon>Pseudomonadati</taxon>
        <taxon>Pseudomonadota</taxon>
        <taxon>Gammaproteobacteria</taxon>
        <taxon>Enterobacterales</taxon>
        <taxon>Enterobacteriaceae</taxon>
        <taxon>Lelliottia</taxon>
    </lineage>
</organism>
<dbReference type="SUPFAM" id="SSF52540">
    <property type="entry name" value="P-loop containing nucleoside triphosphate hydrolases"/>
    <property type="match status" value="1"/>
</dbReference>
<dbReference type="GO" id="GO:0140359">
    <property type="term" value="F:ABC-type transporter activity"/>
    <property type="evidence" value="ECO:0007669"/>
    <property type="project" value="InterPro"/>
</dbReference>
<dbReference type="GO" id="GO:0016887">
    <property type="term" value="F:ATP hydrolysis activity"/>
    <property type="evidence" value="ECO:0007669"/>
    <property type="project" value="InterPro"/>
</dbReference>